<evidence type="ECO:0000259" key="8">
    <source>
        <dbReference type="Pfam" id="PF04545"/>
    </source>
</evidence>
<evidence type="ECO:0000256" key="2">
    <source>
        <dbReference type="ARBA" id="ARBA00023082"/>
    </source>
</evidence>
<dbReference type="InterPro" id="IPR013324">
    <property type="entry name" value="RNA_pol_sigma_r3/r4-like"/>
</dbReference>
<feature type="domain" description="RNA polymerase sigma-70 region 3" evidence="6">
    <location>
        <begin position="133"/>
        <end position="192"/>
    </location>
</feature>
<dbReference type="SUPFAM" id="SSF88946">
    <property type="entry name" value="Sigma2 domain of RNA polymerase sigma factors"/>
    <property type="match status" value="1"/>
</dbReference>
<dbReference type="InterPro" id="IPR014322">
    <property type="entry name" value="RNA_pol_sigma-B/F/G"/>
</dbReference>
<reference evidence="9 10" key="1">
    <citation type="submission" date="2017-07" db="EMBL/GenBank/DDBJ databases">
        <title>Amycolatopsis antarcticus sp. nov., isolated from the surface of an Antarcticus brown macroalga.</title>
        <authorList>
            <person name="Wang J."/>
            <person name="Leiva S."/>
            <person name="Huang J."/>
            <person name="Huang Y."/>
        </authorList>
    </citation>
    <scope>NUCLEOTIDE SEQUENCE [LARGE SCALE GENOMIC DNA]</scope>
    <source>
        <strain evidence="9 10">AU-G6</strain>
    </source>
</reference>
<feature type="region of interest" description="Disordered" evidence="5">
    <location>
        <begin position="1"/>
        <end position="26"/>
    </location>
</feature>
<evidence type="ECO:0000313" key="9">
    <source>
        <dbReference type="EMBL" id="OZM70118.1"/>
    </source>
</evidence>
<keyword evidence="4" id="KW-0804">Transcription</keyword>
<evidence type="ECO:0000259" key="6">
    <source>
        <dbReference type="Pfam" id="PF04539"/>
    </source>
</evidence>
<evidence type="ECO:0000256" key="5">
    <source>
        <dbReference type="SAM" id="MobiDB-lite"/>
    </source>
</evidence>
<dbReference type="InParanoid" id="A0A263CVY2"/>
<dbReference type="Pfam" id="PF04542">
    <property type="entry name" value="Sigma70_r2"/>
    <property type="match status" value="1"/>
</dbReference>
<accession>A0A263CVY2</accession>
<evidence type="ECO:0000259" key="7">
    <source>
        <dbReference type="Pfam" id="PF04542"/>
    </source>
</evidence>
<keyword evidence="1" id="KW-0805">Transcription regulation</keyword>
<evidence type="ECO:0000256" key="3">
    <source>
        <dbReference type="ARBA" id="ARBA00023125"/>
    </source>
</evidence>
<dbReference type="Pfam" id="PF04545">
    <property type="entry name" value="Sigma70_r4"/>
    <property type="match status" value="1"/>
</dbReference>
<dbReference type="PANTHER" id="PTHR30385">
    <property type="entry name" value="SIGMA FACTOR F FLAGELLAR"/>
    <property type="match status" value="1"/>
</dbReference>
<dbReference type="NCBIfam" id="TIGR02980">
    <property type="entry name" value="SigBFG"/>
    <property type="match status" value="1"/>
</dbReference>
<dbReference type="InterPro" id="IPR007627">
    <property type="entry name" value="RNA_pol_sigma70_r2"/>
</dbReference>
<dbReference type="InterPro" id="IPR007624">
    <property type="entry name" value="RNA_pol_sigma70_r3"/>
</dbReference>
<dbReference type="Proteomes" id="UP000242444">
    <property type="component" value="Unassembled WGS sequence"/>
</dbReference>
<evidence type="ECO:0000313" key="10">
    <source>
        <dbReference type="Proteomes" id="UP000242444"/>
    </source>
</evidence>
<evidence type="ECO:0000256" key="1">
    <source>
        <dbReference type="ARBA" id="ARBA00023015"/>
    </source>
</evidence>
<dbReference type="Gene3D" id="1.10.10.10">
    <property type="entry name" value="Winged helix-like DNA-binding domain superfamily/Winged helix DNA-binding domain"/>
    <property type="match status" value="2"/>
</dbReference>
<keyword evidence="3" id="KW-0238">DNA-binding</keyword>
<feature type="domain" description="RNA polymerase sigma-70 region 4" evidence="8">
    <location>
        <begin position="214"/>
        <end position="259"/>
    </location>
</feature>
<dbReference type="InterPro" id="IPR013325">
    <property type="entry name" value="RNA_pol_sigma_r2"/>
</dbReference>
<dbReference type="InterPro" id="IPR000943">
    <property type="entry name" value="RNA_pol_sigma70"/>
</dbReference>
<name>A0A263CVY2_9PSEU</name>
<dbReference type="Pfam" id="PF04539">
    <property type="entry name" value="Sigma70_r3"/>
    <property type="match status" value="1"/>
</dbReference>
<dbReference type="CDD" id="cd06171">
    <property type="entry name" value="Sigma70_r4"/>
    <property type="match status" value="1"/>
</dbReference>
<dbReference type="InterPro" id="IPR007630">
    <property type="entry name" value="RNA_pol_sigma70_r4"/>
</dbReference>
<protein>
    <submittedName>
        <fullName evidence="9">B/F/G family RNA polymerase sigma-70 factor</fullName>
    </submittedName>
</protein>
<keyword evidence="2" id="KW-0731">Sigma factor</keyword>
<dbReference type="PANTHER" id="PTHR30385:SF4">
    <property type="entry name" value="RNA POLYMERASE SIGMA-E FACTOR"/>
    <property type="match status" value="1"/>
</dbReference>
<dbReference type="GO" id="GO:0016987">
    <property type="term" value="F:sigma factor activity"/>
    <property type="evidence" value="ECO:0007669"/>
    <property type="project" value="UniProtKB-KW"/>
</dbReference>
<dbReference type="PRINTS" id="PR00046">
    <property type="entry name" value="SIGMA70FCT"/>
</dbReference>
<organism evidence="9 10">
    <name type="scientific">Amycolatopsis antarctica</name>
    <dbReference type="NCBI Taxonomy" id="1854586"/>
    <lineage>
        <taxon>Bacteria</taxon>
        <taxon>Bacillati</taxon>
        <taxon>Actinomycetota</taxon>
        <taxon>Actinomycetes</taxon>
        <taxon>Pseudonocardiales</taxon>
        <taxon>Pseudonocardiaceae</taxon>
        <taxon>Amycolatopsis</taxon>
    </lineage>
</organism>
<dbReference type="Gene3D" id="1.20.120.1810">
    <property type="match status" value="1"/>
</dbReference>
<dbReference type="InterPro" id="IPR036388">
    <property type="entry name" value="WH-like_DNA-bd_sf"/>
</dbReference>
<dbReference type="GO" id="GO:0003677">
    <property type="term" value="F:DNA binding"/>
    <property type="evidence" value="ECO:0007669"/>
    <property type="project" value="UniProtKB-KW"/>
</dbReference>
<dbReference type="InterPro" id="IPR014284">
    <property type="entry name" value="RNA_pol_sigma-70_dom"/>
</dbReference>
<sequence length="270" mass="30398">MRDGSPVTTAGGPGEPASRDDADRDVRQEFRRLRALEPGEPRHAELRERLVHRHADLARNLARRFRYQSESMDDLVQIATLGLINAVDRFDPEHGAEFVGFAVPTITGELRRHYRDAGWSVRVPRRLKEMHARLGAAREDLTAKLERAPRPSELAEHLGVGKEEVYECLVAERGQHGTSLDAMLEDSAHTGFGRPDDNLEQAELRAMLMPLVRDLPERDRRIMLLRFGYGMSQSDIARRVGVSQMQVSRLLTSLLRQLRTQIGDEGGAPG</sequence>
<evidence type="ECO:0000256" key="4">
    <source>
        <dbReference type="ARBA" id="ARBA00023163"/>
    </source>
</evidence>
<dbReference type="NCBIfam" id="TIGR02937">
    <property type="entry name" value="sigma70-ECF"/>
    <property type="match status" value="1"/>
</dbReference>
<feature type="domain" description="RNA polymerase sigma-70 region 2" evidence="7">
    <location>
        <begin position="50"/>
        <end position="119"/>
    </location>
</feature>
<gene>
    <name evidence="9" type="ORF">CFN78_26975</name>
</gene>
<keyword evidence="10" id="KW-1185">Reference proteome</keyword>
<dbReference type="OrthoDB" id="9804285at2"/>
<feature type="compositionally biased region" description="Basic and acidic residues" evidence="5">
    <location>
        <begin position="17"/>
        <end position="26"/>
    </location>
</feature>
<dbReference type="EMBL" id="NKYE01000024">
    <property type="protein sequence ID" value="OZM70118.1"/>
    <property type="molecule type" value="Genomic_DNA"/>
</dbReference>
<dbReference type="SUPFAM" id="SSF88659">
    <property type="entry name" value="Sigma3 and sigma4 domains of RNA polymerase sigma factors"/>
    <property type="match status" value="2"/>
</dbReference>
<comment type="caution">
    <text evidence="9">The sequence shown here is derived from an EMBL/GenBank/DDBJ whole genome shotgun (WGS) entry which is preliminary data.</text>
</comment>
<dbReference type="AlphaFoldDB" id="A0A263CVY2"/>
<dbReference type="GO" id="GO:0006352">
    <property type="term" value="P:DNA-templated transcription initiation"/>
    <property type="evidence" value="ECO:0007669"/>
    <property type="project" value="InterPro"/>
</dbReference>
<proteinExistence type="predicted"/>